<protein>
    <recommendedName>
        <fullName evidence="3">YgiT-type zinc finger domain-containing protein</fullName>
    </recommendedName>
</protein>
<dbReference type="InterPro" id="IPR022453">
    <property type="entry name" value="Znf_MqsA-type"/>
</dbReference>
<proteinExistence type="predicted"/>
<dbReference type="EMBL" id="AVQC01000014">
    <property type="protein sequence ID" value="KOA64561.1"/>
    <property type="molecule type" value="Genomic_DNA"/>
</dbReference>
<evidence type="ECO:0008006" key="3">
    <source>
        <dbReference type="Google" id="ProtNLM"/>
    </source>
</evidence>
<name>A0A0L7CY72_BIFBR</name>
<accession>A0A0L7CY72</accession>
<evidence type="ECO:0000313" key="2">
    <source>
        <dbReference type="Proteomes" id="UP000036802"/>
    </source>
</evidence>
<dbReference type="NCBIfam" id="TIGR03831">
    <property type="entry name" value="YgiT_finger"/>
    <property type="match status" value="1"/>
</dbReference>
<evidence type="ECO:0000313" key="1">
    <source>
        <dbReference type="EMBL" id="KOA64561.1"/>
    </source>
</evidence>
<dbReference type="Proteomes" id="UP000036802">
    <property type="component" value="Unassembled WGS sequence"/>
</dbReference>
<dbReference type="RefSeq" id="WP_016463052.1">
    <property type="nucleotide sequence ID" value="NZ_AVQC01000014.1"/>
</dbReference>
<reference evidence="1 2" key="1">
    <citation type="journal article" date="2015" name="Int J Genomics">
        <title>Comparative Genomics Revealed Genetic Diversity and Species/Strain-Level Differences in Carbohydrate Metabolism of Three Probiotic Bifidobacterial Species.</title>
        <authorList>
            <person name="Odamaki T."/>
            <person name="Horigome A."/>
            <person name="Sugahara H."/>
            <person name="Hashikura N."/>
            <person name="Minami J."/>
            <person name="Xiao J.Z."/>
            <person name="Abe F."/>
        </authorList>
    </citation>
    <scope>NUCLEOTIDE SEQUENCE [LARGE SCALE GENOMIC DNA]</scope>
    <source>
        <strain evidence="1 2">MCC 1114</strain>
    </source>
</reference>
<comment type="caution">
    <text evidence="1">The sequence shown here is derived from an EMBL/GenBank/DDBJ whole genome shotgun (WGS) entry which is preliminary data.</text>
</comment>
<dbReference type="PATRIC" id="fig|1365964.3.peg.1497"/>
<gene>
    <name evidence="1" type="ORF">BBM1114_07395</name>
</gene>
<sequence length="84" mass="9428">MFFRKCKKCGGKLVLVDANIEVDIGGKTQKVKNVPAKQCTECRNLVVNEYVIERIKQYARDYPADILDFAECENEEGVAASSIL</sequence>
<dbReference type="AlphaFoldDB" id="A0A0L7CY72"/>
<dbReference type="Gene3D" id="3.10.20.860">
    <property type="match status" value="1"/>
</dbReference>
<organism evidence="1 2">
    <name type="scientific">Bifidobacterium breve MCC 1114</name>
    <dbReference type="NCBI Taxonomy" id="1365964"/>
    <lineage>
        <taxon>Bacteria</taxon>
        <taxon>Bacillati</taxon>
        <taxon>Actinomycetota</taxon>
        <taxon>Actinomycetes</taxon>
        <taxon>Bifidobacteriales</taxon>
        <taxon>Bifidobacteriaceae</taxon>
        <taxon>Bifidobacterium</taxon>
    </lineage>
</organism>